<protein>
    <submittedName>
        <fullName evidence="2">Archaellum component FlaG (FlaF/FlaG flagellin family)</fullName>
    </submittedName>
</protein>
<keyword evidence="3" id="KW-1185">Reference proteome</keyword>
<sequence>MRRHRGAQESLLAVVLISESLVVFLGGLVVFGLRVLPDGIDDWWAIVAGAVLAVVTVGLAGLVRHRWAVLAGAVLQGVIALGAFLVPALLIAAVVFGAMYVYATIKGGALDERNAALAAQAETNGD</sequence>
<name>A0A7W7BRG4_9MICO</name>
<keyword evidence="2" id="KW-0969">Cilium</keyword>
<keyword evidence="1" id="KW-1133">Transmembrane helix</keyword>
<dbReference type="Proteomes" id="UP000573729">
    <property type="component" value="Unassembled WGS sequence"/>
</dbReference>
<keyword evidence="1" id="KW-0472">Membrane</keyword>
<organism evidence="2 3">
    <name type="scientific">Microbacterium marinum</name>
    <dbReference type="NCBI Taxonomy" id="421115"/>
    <lineage>
        <taxon>Bacteria</taxon>
        <taxon>Bacillati</taxon>
        <taxon>Actinomycetota</taxon>
        <taxon>Actinomycetes</taxon>
        <taxon>Micrococcales</taxon>
        <taxon>Microbacteriaceae</taxon>
        <taxon>Microbacterium</taxon>
    </lineage>
</organism>
<keyword evidence="2" id="KW-0282">Flagellum</keyword>
<evidence type="ECO:0000313" key="2">
    <source>
        <dbReference type="EMBL" id="MBB4667484.1"/>
    </source>
</evidence>
<feature type="transmembrane region" description="Helical" evidence="1">
    <location>
        <begin position="43"/>
        <end position="63"/>
    </location>
</feature>
<gene>
    <name evidence="2" type="ORF">BKA24_002193</name>
</gene>
<dbReference type="AlphaFoldDB" id="A0A7W7BRG4"/>
<dbReference type="InterPro" id="IPR025327">
    <property type="entry name" value="DUF4233"/>
</dbReference>
<reference evidence="2 3" key="1">
    <citation type="submission" date="2020-08" db="EMBL/GenBank/DDBJ databases">
        <title>Sequencing the genomes of 1000 actinobacteria strains.</title>
        <authorList>
            <person name="Klenk H.-P."/>
        </authorList>
    </citation>
    <scope>NUCLEOTIDE SEQUENCE [LARGE SCALE GENOMIC DNA]</scope>
    <source>
        <strain evidence="2 3">DSM 24947</strain>
    </source>
</reference>
<proteinExistence type="predicted"/>
<accession>A0A7W7BRG4</accession>
<evidence type="ECO:0000256" key="1">
    <source>
        <dbReference type="SAM" id="Phobius"/>
    </source>
</evidence>
<feature type="transmembrane region" description="Helical" evidence="1">
    <location>
        <begin position="12"/>
        <end position="31"/>
    </location>
</feature>
<dbReference type="Pfam" id="PF14017">
    <property type="entry name" value="DUF4233"/>
    <property type="match status" value="1"/>
</dbReference>
<keyword evidence="1" id="KW-0812">Transmembrane</keyword>
<evidence type="ECO:0000313" key="3">
    <source>
        <dbReference type="Proteomes" id="UP000573729"/>
    </source>
</evidence>
<keyword evidence="2" id="KW-0966">Cell projection</keyword>
<feature type="transmembrane region" description="Helical" evidence="1">
    <location>
        <begin position="70"/>
        <end position="103"/>
    </location>
</feature>
<comment type="caution">
    <text evidence="2">The sequence shown here is derived from an EMBL/GenBank/DDBJ whole genome shotgun (WGS) entry which is preliminary data.</text>
</comment>
<dbReference type="EMBL" id="JACHMD010000001">
    <property type="protein sequence ID" value="MBB4667484.1"/>
    <property type="molecule type" value="Genomic_DNA"/>
</dbReference>
<dbReference type="RefSeq" id="WP_184217992.1">
    <property type="nucleotide sequence ID" value="NZ_JACHMD010000001.1"/>
</dbReference>